<dbReference type="AlphaFoldDB" id="A0A6L1KY70"/>
<reference evidence="2 3" key="1">
    <citation type="submission" date="2018-05" db="EMBL/GenBank/DDBJ databases">
        <authorList>
            <consortium name="PulseNet: The National Subtyping Network for Foodborne Disease Surveillance"/>
            <person name="Tarr C.L."/>
            <person name="Trees E."/>
            <person name="Katz L.S."/>
            <person name="Carleton-Romer H.A."/>
            <person name="Stroika S."/>
            <person name="Kucerova Z."/>
            <person name="Roache K.F."/>
            <person name="Sabol A.L."/>
            <person name="Besser J."/>
            <person name="Gerner-Smidt P."/>
        </authorList>
    </citation>
    <scope>NUCLEOTIDE SEQUENCE [LARGE SCALE GENOMIC DNA]</scope>
    <source>
        <strain evidence="2 3">D5625</strain>
    </source>
</reference>
<organism evidence="2 3">
    <name type="scientific">Campylobacter lari</name>
    <dbReference type="NCBI Taxonomy" id="201"/>
    <lineage>
        <taxon>Bacteria</taxon>
        <taxon>Pseudomonadati</taxon>
        <taxon>Campylobacterota</taxon>
        <taxon>Epsilonproteobacteria</taxon>
        <taxon>Campylobacterales</taxon>
        <taxon>Campylobacteraceae</taxon>
        <taxon>Campylobacter</taxon>
    </lineage>
</organism>
<proteinExistence type="predicted"/>
<comment type="caution">
    <text evidence="2">The sequence shown here is derived from an EMBL/GenBank/DDBJ whole genome shotgun (WGS) entry which is preliminary data.</text>
</comment>
<dbReference type="GO" id="GO:0004668">
    <property type="term" value="F:protein-arginine deiminase activity"/>
    <property type="evidence" value="ECO:0007669"/>
    <property type="project" value="InterPro"/>
</dbReference>
<name>A0A6L1KY70_CAMLA</name>
<dbReference type="SUPFAM" id="SSF55909">
    <property type="entry name" value="Pentein"/>
    <property type="match status" value="1"/>
</dbReference>
<dbReference type="Proteomes" id="UP000476009">
    <property type="component" value="Unassembled WGS sequence"/>
</dbReference>
<evidence type="ECO:0000313" key="3">
    <source>
        <dbReference type="Proteomes" id="UP000476009"/>
    </source>
</evidence>
<sequence length="255" mass="30056">MIAISTLLSLKHKRIYQNLVQNFAKFNIAFKEIPSNDIWLRDFMPLVYENTATSYIYDPDYLRNYPHLKTTIKPLKNHLNLILDGGNFIRKHDVAFMCEKIFSQNPTLSKESIIHTLKQSLNLKHIVFLPKLAYDRYAHSDSMVRFISKDHVLINDFSLENVQFFEKLHTALKDFKVTKMSYSKEFMQKYKWGAYLNFLEFDKVIFVPTYNIDEDERVLSFLQNIYKDKQIIGVYLKPIIKKGGALHCISANILQ</sequence>
<protein>
    <submittedName>
        <fullName evidence="2">Agmatine deiminase family protein</fullName>
    </submittedName>
</protein>
<keyword evidence="1" id="KW-0378">Hydrolase</keyword>
<dbReference type="Pfam" id="PF04371">
    <property type="entry name" value="PAD_porph"/>
    <property type="match status" value="1"/>
</dbReference>
<dbReference type="Gene3D" id="3.75.10.10">
    <property type="entry name" value="L-arginine/glycine Amidinotransferase, Chain A"/>
    <property type="match status" value="1"/>
</dbReference>
<accession>A0A6L1KY70</accession>
<evidence type="ECO:0000313" key="2">
    <source>
        <dbReference type="EMBL" id="EAK9993375.1"/>
    </source>
</evidence>
<dbReference type="PANTHER" id="PTHR31377:SF0">
    <property type="entry name" value="AGMATINE DEIMINASE-RELATED"/>
    <property type="match status" value="1"/>
</dbReference>
<dbReference type="GO" id="GO:0009446">
    <property type="term" value="P:putrescine biosynthetic process"/>
    <property type="evidence" value="ECO:0007669"/>
    <property type="project" value="InterPro"/>
</dbReference>
<evidence type="ECO:0000256" key="1">
    <source>
        <dbReference type="ARBA" id="ARBA00022801"/>
    </source>
</evidence>
<gene>
    <name evidence="2" type="ORF">A9458_00695</name>
</gene>
<dbReference type="InterPro" id="IPR007466">
    <property type="entry name" value="Peptidyl-Arg-deiminase_porph"/>
</dbReference>
<dbReference type="PANTHER" id="PTHR31377">
    <property type="entry name" value="AGMATINE DEIMINASE-RELATED"/>
    <property type="match status" value="1"/>
</dbReference>
<dbReference type="EMBL" id="AACKNS010000001">
    <property type="protein sequence ID" value="EAK9993375.1"/>
    <property type="molecule type" value="Genomic_DNA"/>
</dbReference>